<keyword evidence="2" id="KW-1185">Reference proteome</keyword>
<dbReference type="InterPro" id="IPR023430">
    <property type="entry name" value="Pept_HybD-like_dom_sf"/>
</dbReference>
<protein>
    <recommendedName>
        <fullName evidence="3">Sporulation protein YyaC</fullName>
    </recommendedName>
</protein>
<dbReference type="InterPro" id="IPR009665">
    <property type="entry name" value="YyaC"/>
</dbReference>
<comment type="caution">
    <text evidence="1">The sequence shown here is derived from an EMBL/GenBank/DDBJ whole genome shotgun (WGS) entry which is preliminary data.</text>
</comment>
<dbReference type="EMBL" id="LTBC01000001">
    <property type="protein sequence ID" value="KYH33741.1"/>
    <property type="molecule type" value="Genomic_DNA"/>
</dbReference>
<evidence type="ECO:0000313" key="2">
    <source>
        <dbReference type="Proteomes" id="UP000075670"/>
    </source>
</evidence>
<evidence type="ECO:0008006" key="3">
    <source>
        <dbReference type="Google" id="ProtNLM"/>
    </source>
</evidence>
<dbReference type="Pfam" id="PF06866">
    <property type="entry name" value="DUF1256"/>
    <property type="match status" value="1"/>
</dbReference>
<reference evidence="1 2" key="1">
    <citation type="submission" date="2016-02" db="EMBL/GenBank/DDBJ databases">
        <title>Genome sequence of Moorella mulderi DSM 14980.</title>
        <authorList>
            <person name="Poehlein A."/>
            <person name="Daniel R."/>
        </authorList>
    </citation>
    <scope>NUCLEOTIDE SEQUENCE [LARGE SCALE GENOMIC DNA]</scope>
    <source>
        <strain evidence="1 2">DSM 14980</strain>
    </source>
</reference>
<dbReference type="OrthoDB" id="9815953at2"/>
<evidence type="ECO:0000313" key="1">
    <source>
        <dbReference type="EMBL" id="KYH33741.1"/>
    </source>
</evidence>
<dbReference type="NCBIfam" id="TIGR02841">
    <property type="entry name" value="spore_YyaC"/>
    <property type="match status" value="1"/>
</dbReference>
<accession>A0A151B1F5</accession>
<dbReference type="SUPFAM" id="SSF53163">
    <property type="entry name" value="HybD-like"/>
    <property type="match status" value="1"/>
</dbReference>
<sequence length="209" mass="22480">MALLPFFTFNQPEAALPPKIKYYYQDPLAVEKLSQTLAGHLQELNPQGKQPIVVVCIGTDRSTGDCLGPLVGTNLLHMPSLPIAVYGTLDEPVHASNLTEKLAYIKTHHPDPIIIAVDACLGQAENVGVITLAPGALRPGAGVNKNLPAVGDIHFTGIVNVGGYMEYFVLQNTRLSIVMRMAQQIASAIYQGVCIVYKHRSIAVAQGLQ</sequence>
<dbReference type="RefSeq" id="WP_062280919.1">
    <property type="nucleotide sequence ID" value="NZ_LTBC01000001.1"/>
</dbReference>
<name>A0A151B1F5_9FIRM</name>
<dbReference type="Proteomes" id="UP000075670">
    <property type="component" value="Unassembled WGS sequence"/>
</dbReference>
<dbReference type="AlphaFoldDB" id="A0A151B1F5"/>
<proteinExistence type="predicted"/>
<gene>
    <name evidence="1" type="ORF">MOMUL_04510</name>
</gene>
<organism evidence="1 2">
    <name type="scientific">Moorella mulderi DSM 14980</name>
    <dbReference type="NCBI Taxonomy" id="1122241"/>
    <lineage>
        <taxon>Bacteria</taxon>
        <taxon>Bacillati</taxon>
        <taxon>Bacillota</taxon>
        <taxon>Clostridia</taxon>
        <taxon>Neomoorellales</taxon>
        <taxon>Neomoorellaceae</taxon>
        <taxon>Neomoorella</taxon>
    </lineage>
</organism>
<dbReference type="PATRIC" id="fig|1122241.3.peg.478"/>